<dbReference type="AlphaFoldDB" id="A0A7X2MU81"/>
<feature type="compositionally biased region" description="Low complexity" evidence="3">
    <location>
        <begin position="42"/>
        <end position="54"/>
    </location>
</feature>
<dbReference type="SUPFAM" id="SSF55307">
    <property type="entry name" value="Tubulin C-terminal domain-like"/>
    <property type="match status" value="1"/>
</dbReference>
<protein>
    <submittedName>
        <fullName evidence="4">Cell division protein FtsZ</fullName>
    </submittedName>
</protein>
<organism evidence="4 5">
    <name type="scientific">Enterobacter agglomerans</name>
    <name type="common">Erwinia herbicola</name>
    <name type="synonym">Pantoea agglomerans</name>
    <dbReference type="NCBI Taxonomy" id="549"/>
    <lineage>
        <taxon>Bacteria</taxon>
        <taxon>Pseudomonadati</taxon>
        <taxon>Pseudomonadota</taxon>
        <taxon>Gammaproteobacteria</taxon>
        <taxon>Enterobacterales</taxon>
        <taxon>Erwiniaceae</taxon>
        <taxon>Pantoea</taxon>
        <taxon>Pantoea agglomerans group</taxon>
    </lineage>
</organism>
<dbReference type="EMBL" id="WKLC01002816">
    <property type="protein sequence ID" value="MSE19479.1"/>
    <property type="molecule type" value="Genomic_DNA"/>
</dbReference>
<keyword evidence="1" id="KW-0547">Nucleotide-binding</keyword>
<dbReference type="Proteomes" id="UP000461948">
    <property type="component" value="Unassembled WGS sequence"/>
</dbReference>
<reference evidence="4 5" key="1">
    <citation type="submission" date="2019-11" db="EMBL/GenBank/DDBJ databases">
        <title>Draft Genome Sequence of Plant Growth-Promoting Rhizosphere-Associated Bacteria.</title>
        <authorList>
            <person name="Vasilyev I.Y."/>
            <person name="Radchenko V."/>
            <person name="Ilnitskaya E.V."/>
        </authorList>
    </citation>
    <scope>NUCLEOTIDE SEQUENCE [LARGE SCALE GENOMIC DNA]</scope>
    <source>
        <strain evidence="4 5">VRA_MhP_f</strain>
    </source>
</reference>
<comment type="caution">
    <text evidence="4">The sequence shown here is derived from an EMBL/GenBank/DDBJ whole genome shotgun (WGS) entry which is preliminary data.</text>
</comment>
<gene>
    <name evidence="4" type="ORF">GKC49_31565</name>
</gene>
<proteinExistence type="predicted"/>
<evidence type="ECO:0000256" key="3">
    <source>
        <dbReference type="SAM" id="MobiDB-lite"/>
    </source>
</evidence>
<feature type="compositionally biased region" description="Basic and acidic residues" evidence="3">
    <location>
        <begin position="80"/>
        <end position="90"/>
    </location>
</feature>
<dbReference type="GO" id="GO:0005525">
    <property type="term" value="F:GTP binding"/>
    <property type="evidence" value="ECO:0007669"/>
    <property type="project" value="UniProtKB-KW"/>
</dbReference>
<dbReference type="Gene3D" id="3.30.1330.20">
    <property type="entry name" value="Tubulin/FtsZ, C-terminal domain"/>
    <property type="match status" value="1"/>
</dbReference>
<feature type="non-terminal residue" evidence="4">
    <location>
        <position position="1"/>
    </location>
</feature>
<dbReference type="GO" id="GO:0051301">
    <property type="term" value="P:cell division"/>
    <property type="evidence" value="ECO:0007669"/>
    <property type="project" value="UniProtKB-KW"/>
</dbReference>
<evidence type="ECO:0000313" key="4">
    <source>
        <dbReference type="EMBL" id="MSE19479.1"/>
    </source>
</evidence>
<keyword evidence="4" id="KW-0131">Cell cycle</keyword>
<evidence type="ECO:0000256" key="2">
    <source>
        <dbReference type="ARBA" id="ARBA00023134"/>
    </source>
</evidence>
<dbReference type="InterPro" id="IPR008280">
    <property type="entry name" value="Tub_FtsZ_C"/>
</dbReference>
<evidence type="ECO:0000313" key="5">
    <source>
        <dbReference type="Proteomes" id="UP000461948"/>
    </source>
</evidence>
<feature type="region of interest" description="Disordered" evidence="3">
    <location>
        <begin position="27"/>
        <end position="90"/>
    </location>
</feature>
<name>A0A7X2MU81_ENTAG</name>
<feature type="non-terminal residue" evidence="4">
    <location>
        <position position="90"/>
    </location>
</feature>
<keyword evidence="2" id="KW-0342">GTP-binding</keyword>
<sequence length="90" mass="10103">NDVNLIFGTSINENLGDEVVVTVIATGIDEDNNKRRPAASNSTQKITTPSSTTTEQNNDPFVDWDMRREPSAREQAQASEKFEEIEKKDF</sequence>
<dbReference type="InterPro" id="IPR037103">
    <property type="entry name" value="Tubulin/FtsZ-like_C"/>
</dbReference>
<evidence type="ECO:0000256" key="1">
    <source>
        <dbReference type="ARBA" id="ARBA00022741"/>
    </source>
</evidence>
<keyword evidence="4" id="KW-0132">Cell division</keyword>
<accession>A0A7X2MU81</accession>